<feature type="chain" id="PRO_5003407067" evidence="1">
    <location>
        <begin position="18"/>
        <end position="250"/>
    </location>
</feature>
<protein>
    <submittedName>
        <fullName evidence="2">Uncharacterized protein</fullName>
    </submittedName>
</protein>
<keyword evidence="3" id="KW-1185">Reference proteome</keyword>
<name>G0PJK6_CAEBE</name>
<dbReference type="InterPro" id="IPR035231">
    <property type="entry name" value="DUF5346"/>
</dbReference>
<dbReference type="Pfam" id="PF17281">
    <property type="entry name" value="DUF5346"/>
    <property type="match status" value="1"/>
</dbReference>
<dbReference type="FunCoup" id="G0PJK6">
    <property type="interactions" value="375"/>
</dbReference>
<dbReference type="InParanoid" id="G0PJK6"/>
<dbReference type="HOGENOM" id="CLU_099180_0_0_1"/>
<evidence type="ECO:0000313" key="3">
    <source>
        <dbReference type="Proteomes" id="UP000008068"/>
    </source>
</evidence>
<evidence type="ECO:0000256" key="1">
    <source>
        <dbReference type="SAM" id="SignalP"/>
    </source>
</evidence>
<dbReference type="OMA" id="NPVFFAP"/>
<sequence length="250" mass="26184">MFGKVLTTSILIALAVAAPSTEEGKSSKRRQYIAPLAGAAQVPRNPVLLAAPALPVAAAPALVRPAFAPVPVAAAPALVRPAFAPVPVAAAPAIPVAAPAPLLQQPAVVAPVVAPVGQCPGGPSLPIECDPKRPWPQCPPQSYCYATNSVDIGPYFCCPIWSTYGAAWRPATPFYNYVPPVPANWPDVARMTANWPAAAVAMPLKARKQQKNEGDEETEDEQKIGSAIDGWVERQAKLVSFPGQFTSKSV</sequence>
<keyword evidence="1" id="KW-0732">Signal</keyword>
<dbReference type="eggNOG" id="ENOG502SP7R">
    <property type="taxonomic scope" value="Eukaryota"/>
</dbReference>
<reference evidence="3" key="1">
    <citation type="submission" date="2011-07" db="EMBL/GenBank/DDBJ databases">
        <authorList>
            <consortium name="Caenorhabditis brenneri Sequencing and Analysis Consortium"/>
            <person name="Wilson R.K."/>
        </authorList>
    </citation>
    <scope>NUCLEOTIDE SEQUENCE [LARGE SCALE GENOMIC DNA]</scope>
    <source>
        <strain evidence="3">PB2801</strain>
    </source>
</reference>
<evidence type="ECO:0000313" key="2">
    <source>
        <dbReference type="EMBL" id="EGT59932.1"/>
    </source>
</evidence>
<dbReference type="AlphaFoldDB" id="G0PJK6"/>
<gene>
    <name evidence="2" type="ORF">CAEBREN_11820</name>
</gene>
<dbReference type="EMBL" id="GL380711">
    <property type="protein sequence ID" value="EGT59932.1"/>
    <property type="molecule type" value="Genomic_DNA"/>
</dbReference>
<organism evidence="3">
    <name type="scientific">Caenorhabditis brenneri</name>
    <name type="common">Nematode worm</name>
    <dbReference type="NCBI Taxonomy" id="135651"/>
    <lineage>
        <taxon>Eukaryota</taxon>
        <taxon>Metazoa</taxon>
        <taxon>Ecdysozoa</taxon>
        <taxon>Nematoda</taxon>
        <taxon>Chromadorea</taxon>
        <taxon>Rhabditida</taxon>
        <taxon>Rhabditina</taxon>
        <taxon>Rhabditomorpha</taxon>
        <taxon>Rhabditoidea</taxon>
        <taxon>Rhabditidae</taxon>
        <taxon>Peloderinae</taxon>
        <taxon>Caenorhabditis</taxon>
    </lineage>
</organism>
<dbReference type="STRING" id="135651.G0PJK6"/>
<feature type="signal peptide" evidence="1">
    <location>
        <begin position="1"/>
        <end position="17"/>
    </location>
</feature>
<proteinExistence type="predicted"/>
<dbReference type="Proteomes" id="UP000008068">
    <property type="component" value="Unassembled WGS sequence"/>
</dbReference>
<dbReference type="OrthoDB" id="5862654at2759"/>
<accession>G0PJK6</accession>